<dbReference type="CDD" id="cd16378">
    <property type="entry name" value="CcmH_N"/>
    <property type="match status" value="1"/>
</dbReference>
<comment type="similarity">
    <text evidence="1 7">Belongs to the CcmH/CycL/Ccl2/NrfF family.</text>
</comment>
<keyword evidence="6 7" id="KW-0408">Iron</keyword>
<dbReference type="PANTHER" id="PTHR47870">
    <property type="entry name" value="CYTOCHROME C-TYPE BIOGENESIS PROTEIN CCMH"/>
    <property type="match status" value="1"/>
</dbReference>
<feature type="transmembrane region" description="Helical" evidence="7">
    <location>
        <begin position="112"/>
        <end position="133"/>
    </location>
</feature>
<dbReference type="InterPro" id="IPR051263">
    <property type="entry name" value="C-type_cytochrome_biogenesis"/>
</dbReference>
<dbReference type="GO" id="GO:0046872">
    <property type="term" value="F:metal ion binding"/>
    <property type="evidence" value="ECO:0007669"/>
    <property type="project" value="UniProtKB-KW"/>
</dbReference>
<keyword evidence="5" id="KW-0201">Cytochrome c-type biogenesis</keyword>
<dbReference type="RefSeq" id="WP_031596256.1">
    <property type="nucleotide sequence ID" value="NZ_CP053675.1"/>
</dbReference>
<keyword evidence="7" id="KW-0472">Membrane</keyword>
<evidence type="ECO:0000256" key="4">
    <source>
        <dbReference type="ARBA" id="ARBA00022729"/>
    </source>
</evidence>
<keyword evidence="4 7" id="KW-0732">Signal</keyword>
<keyword evidence="2 7" id="KW-0349">Heme</keyword>
<sequence>MSSVKWRKYFPVLLLGFGLMGPWGFSHAEEAKPLADDPAVEKRLLVIAEDMRCLVCQNESLAASQADLAKDLRREIRDQIRQGKTDQEVTDYMVARYGDFVRYRPPVKPSTWVLWFGPFILMLGAVGLLGWVLRRRILQRPPELPLSSAQKQQIEALLRDQP</sequence>
<name>A0A149VX18_9PROT</name>
<evidence type="ECO:0000256" key="6">
    <source>
        <dbReference type="ARBA" id="ARBA00023004"/>
    </source>
</evidence>
<keyword evidence="7" id="KW-0812">Transmembrane</keyword>
<evidence type="ECO:0000313" key="10">
    <source>
        <dbReference type="Proteomes" id="UP000075653"/>
    </source>
</evidence>
<dbReference type="Proteomes" id="UP000075653">
    <property type="component" value="Unassembled WGS sequence"/>
</dbReference>
<dbReference type="FunFam" id="1.10.8.640:FF:000001">
    <property type="entry name" value="Cytochrome c-type biogenesis protein"/>
    <property type="match status" value="1"/>
</dbReference>
<dbReference type="GeneID" id="301710633"/>
<feature type="domain" description="CcmH/CycL/Ccl2/NrfF N-terminal" evidence="8">
    <location>
        <begin position="26"/>
        <end position="158"/>
    </location>
</feature>
<dbReference type="PANTHER" id="PTHR47870:SF1">
    <property type="entry name" value="CYTOCHROME C-TYPE BIOGENESIS PROTEIN CCMH"/>
    <property type="match status" value="1"/>
</dbReference>
<accession>A0A149VX18</accession>
<evidence type="ECO:0000256" key="3">
    <source>
        <dbReference type="ARBA" id="ARBA00022723"/>
    </source>
</evidence>
<gene>
    <name evidence="9" type="primary">ccmH</name>
    <name evidence="9" type="ORF">FEMY_17340</name>
</gene>
<dbReference type="PATRIC" id="fig|1789004.3.peg.1769"/>
<dbReference type="EMBL" id="LRRD01000039">
    <property type="protein sequence ID" value="KXW57749.1"/>
    <property type="molecule type" value="Genomic_DNA"/>
</dbReference>
<evidence type="ECO:0000259" key="8">
    <source>
        <dbReference type="Pfam" id="PF03918"/>
    </source>
</evidence>
<dbReference type="Pfam" id="PF03918">
    <property type="entry name" value="CcmH"/>
    <property type="match status" value="1"/>
</dbReference>
<keyword evidence="7" id="KW-1133">Transmembrane helix</keyword>
<evidence type="ECO:0000256" key="5">
    <source>
        <dbReference type="ARBA" id="ARBA00022748"/>
    </source>
</evidence>
<evidence type="ECO:0000256" key="1">
    <source>
        <dbReference type="ARBA" id="ARBA00010342"/>
    </source>
</evidence>
<comment type="function">
    <text evidence="7">Possible subunit of a heme lyase.</text>
</comment>
<comment type="caution">
    <text evidence="9">The sequence shown here is derived from an EMBL/GenBank/DDBJ whole genome shotgun (WGS) entry which is preliminary data.</text>
</comment>
<dbReference type="STRING" id="1789004.FEMY_17340"/>
<keyword evidence="3 7" id="KW-0479">Metal-binding</keyword>
<dbReference type="AlphaFoldDB" id="A0A149VX18"/>
<evidence type="ECO:0000313" key="9">
    <source>
        <dbReference type="EMBL" id="KXW57749.1"/>
    </source>
</evidence>
<dbReference type="InterPro" id="IPR038297">
    <property type="entry name" value="CcmH/CycL/NrfF/Ccl2_sf"/>
</dbReference>
<evidence type="ECO:0000256" key="7">
    <source>
        <dbReference type="RuleBase" id="RU364112"/>
    </source>
</evidence>
<proteinExistence type="inferred from homology"/>
<dbReference type="GO" id="GO:0005886">
    <property type="term" value="C:plasma membrane"/>
    <property type="evidence" value="ECO:0007669"/>
    <property type="project" value="TreeGrafter"/>
</dbReference>
<organism evidence="9 10">
    <name type="scientific">Ferrovum myxofaciens</name>
    <dbReference type="NCBI Taxonomy" id="416213"/>
    <lineage>
        <taxon>Bacteria</taxon>
        <taxon>Pseudomonadati</taxon>
        <taxon>Pseudomonadota</taxon>
        <taxon>Betaproteobacteria</taxon>
        <taxon>Ferrovales</taxon>
        <taxon>Ferrovaceae</taxon>
        <taxon>Ferrovum</taxon>
    </lineage>
</organism>
<protein>
    <recommendedName>
        <fullName evidence="7">Cytochrome c-type biogenesis protein</fullName>
    </recommendedName>
</protein>
<evidence type="ECO:0000256" key="2">
    <source>
        <dbReference type="ARBA" id="ARBA00022617"/>
    </source>
</evidence>
<reference evidence="9 10" key="1">
    <citation type="submission" date="2016-01" db="EMBL/GenBank/DDBJ databases">
        <title>Genome sequence of the acidophilic iron oxidising Ferrovum strain Z-31.</title>
        <authorList>
            <person name="Poehlein A."/>
            <person name="Ullrich S.R."/>
            <person name="Schloemann M."/>
            <person name="Muehling M."/>
            <person name="Daniel R."/>
        </authorList>
    </citation>
    <scope>NUCLEOTIDE SEQUENCE [LARGE SCALE GENOMIC DNA]</scope>
    <source>
        <strain evidence="9 10">Z-31</strain>
    </source>
</reference>
<dbReference type="Gene3D" id="1.10.8.640">
    <property type="entry name" value="Cytochrome C biogenesis protein"/>
    <property type="match status" value="1"/>
</dbReference>
<dbReference type="InterPro" id="IPR005616">
    <property type="entry name" value="CcmH/CycL/Ccl2/NrfF_N"/>
</dbReference>
<keyword evidence="10" id="KW-1185">Reference proteome</keyword>
<dbReference type="GO" id="GO:0017004">
    <property type="term" value="P:cytochrome complex assembly"/>
    <property type="evidence" value="ECO:0007669"/>
    <property type="project" value="UniProtKB-KW"/>
</dbReference>